<organism evidence="2 3">
    <name type="scientific">Phascolomyces articulosus</name>
    <dbReference type="NCBI Taxonomy" id="60185"/>
    <lineage>
        <taxon>Eukaryota</taxon>
        <taxon>Fungi</taxon>
        <taxon>Fungi incertae sedis</taxon>
        <taxon>Mucoromycota</taxon>
        <taxon>Mucoromycotina</taxon>
        <taxon>Mucoromycetes</taxon>
        <taxon>Mucorales</taxon>
        <taxon>Lichtheimiaceae</taxon>
        <taxon>Phascolomyces</taxon>
    </lineage>
</organism>
<proteinExistence type="predicted"/>
<dbReference type="Proteomes" id="UP001209540">
    <property type="component" value="Unassembled WGS sequence"/>
</dbReference>
<dbReference type="AlphaFoldDB" id="A0AAD5PAG4"/>
<evidence type="ECO:0000313" key="3">
    <source>
        <dbReference type="Proteomes" id="UP001209540"/>
    </source>
</evidence>
<name>A0AAD5PAG4_9FUNG</name>
<keyword evidence="1" id="KW-0812">Transmembrane</keyword>
<keyword evidence="3" id="KW-1185">Reference proteome</keyword>
<evidence type="ECO:0000256" key="1">
    <source>
        <dbReference type="SAM" id="Phobius"/>
    </source>
</evidence>
<reference evidence="2" key="1">
    <citation type="journal article" date="2022" name="IScience">
        <title>Evolution of zygomycete secretomes and the origins of terrestrial fungal ecologies.</title>
        <authorList>
            <person name="Chang Y."/>
            <person name="Wang Y."/>
            <person name="Mondo S."/>
            <person name="Ahrendt S."/>
            <person name="Andreopoulos W."/>
            <person name="Barry K."/>
            <person name="Beard J."/>
            <person name="Benny G.L."/>
            <person name="Blankenship S."/>
            <person name="Bonito G."/>
            <person name="Cuomo C."/>
            <person name="Desiro A."/>
            <person name="Gervers K.A."/>
            <person name="Hundley H."/>
            <person name="Kuo A."/>
            <person name="LaButti K."/>
            <person name="Lang B.F."/>
            <person name="Lipzen A."/>
            <person name="O'Donnell K."/>
            <person name="Pangilinan J."/>
            <person name="Reynolds N."/>
            <person name="Sandor L."/>
            <person name="Smith M.E."/>
            <person name="Tsang A."/>
            <person name="Grigoriev I.V."/>
            <person name="Stajich J.E."/>
            <person name="Spatafora J.W."/>
        </authorList>
    </citation>
    <scope>NUCLEOTIDE SEQUENCE</scope>
    <source>
        <strain evidence="2">RSA 2281</strain>
    </source>
</reference>
<keyword evidence="1" id="KW-1133">Transmembrane helix</keyword>
<reference evidence="2" key="2">
    <citation type="submission" date="2023-02" db="EMBL/GenBank/DDBJ databases">
        <authorList>
            <consortium name="DOE Joint Genome Institute"/>
            <person name="Mondo S.J."/>
            <person name="Chang Y."/>
            <person name="Wang Y."/>
            <person name="Ahrendt S."/>
            <person name="Andreopoulos W."/>
            <person name="Barry K."/>
            <person name="Beard J."/>
            <person name="Benny G.L."/>
            <person name="Blankenship S."/>
            <person name="Bonito G."/>
            <person name="Cuomo C."/>
            <person name="Desiro A."/>
            <person name="Gervers K.A."/>
            <person name="Hundley H."/>
            <person name="Kuo A."/>
            <person name="LaButti K."/>
            <person name="Lang B.F."/>
            <person name="Lipzen A."/>
            <person name="O'Donnell K."/>
            <person name="Pangilinan J."/>
            <person name="Reynolds N."/>
            <person name="Sandor L."/>
            <person name="Smith M.W."/>
            <person name="Tsang A."/>
            <person name="Grigoriev I.V."/>
            <person name="Stajich J.E."/>
            <person name="Spatafora J.W."/>
        </authorList>
    </citation>
    <scope>NUCLEOTIDE SEQUENCE</scope>
    <source>
        <strain evidence="2">RSA 2281</strain>
    </source>
</reference>
<protein>
    <submittedName>
        <fullName evidence="2">Uncharacterized protein</fullName>
    </submittedName>
</protein>
<comment type="caution">
    <text evidence="2">The sequence shown here is derived from an EMBL/GenBank/DDBJ whole genome shotgun (WGS) entry which is preliminary data.</text>
</comment>
<accession>A0AAD5PAG4</accession>
<gene>
    <name evidence="2" type="ORF">BDA99DRAFT_541007</name>
</gene>
<evidence type="ECO:0000313" key="2">
    <source>
        <dbReference type="EMBL" id="KAI9252287.1"/>
    </source>
</evidence>
<keyword evidence="1" id="KW-0472">Membrane</keyword>
<sequence>MTKIISECTITAYTYTSKRYTNKMQMFYVWSYILQRKTRIIQSSIFWHHLILEIAMGLTILSWIILKKHSIHVHHHKNYSSRTDEAFCMGLRKRYIYKLL</sequence>
<dbReference type="EMBL" id="JAIXMP010000028">
    <property type="protein sequence ID" value="KAI9252287.1"/>
    <property type="molecule type" value="Genomic_DNA"/>
</dbReference>
<feature type="transmembrane region" description="Helical" evidence="1">
    <location>
        <begin position="45"/>
        <end position="66"/>
    </location>
</feature>